<gene>
    <name evidence="2" type="ORF">H4W31_005543</name>
</gene>
<sequence>MSEMLTADVPSPRDGRANELRLQIRELIREARQQRKISQADLGSAIGKNRFLIIRIEKGEQDLTLDQAEQLDQVLGTTELAALVRRLGDTAGTTADNQRDPVVRRLLRETPALESVTIVVADDLDVFGTIYDSSSDSPRLDAREVNIIFPSVERERQLFGGQPLYGHIEYQIKHLADLQGSEYRPFGSLRVFESDDVLTSCVIASTRTGTQCAYWPPLPIATKVQGGKLPVMSTVDTYTNGRLEAHVAHLLAGREPLRTNEALCRVDEATTKPRFTRYFAVGTDQEEDVAEDEGFAVALVLAVALCPRKHYGVAPRVIMYKRPSARHDRGRLSLFSNNVDDADIRAARSIEAGTDPEVARSTRGALAATLDINDYLRGKDGVIPDLAFQIAAAREFAMFGLDVAPERLRPIQLPTDLRLIHKPAAGGRPRAAVAPHVFALELDPTGAEPELDVLSATADSEVIGIDDIAESSRLNSFLVMARDGGFLLPLMESLGVAGR</sequence>
<dbReference type="AlphaFoldDB" id="A0A927MAC8"/>
<dbReference type="EMBL" id="JADBEB010000001">
    <property type="protein sequence ID" value="MBE1489905.1"/>
    <property type="molecule type" value="Genomic_DNA"/>
</dbReference>
<dbReference type="GO" id="GO:0003677">
    <property type="term" value="F:DNA binding"/>
    <property type="evidence" value="ECO:0007669"/>
    <property type="project" value="InterPro"/>
</dbReference>
<dbReference type="SUPFAM" id="SSF47413">
    <property type="entry name" value="lambda repressor-like DNA-binding domains"/>
    <property type="match status" value="1"/>
</dbReference>
<keyword evidence="3" id="KW-1185">Reference proteome</keyword>
<evidence type="ECO:0000259" key="1">
    <source>
        <dbReference type="PROSITE" id="PS50943"/>
    </source>
</evidence>
<proteinExistence type="predicted"/>
<evidence type="ECO:0000313" key="2">
    <source>
        <dbReference type="EMBL" id="MBE1489905.1"/>
    </source>
</evidence>
<protein>
    <submittedName>
        <fullName evidence="2">Transcriptional regulator with XRE-family HTH domain</fullName>
    </submittedName>
</protein>
<accession>A0A927MAC8</accession>
<dbReference type="Pfam" id="PF01381">
    <property type="entry name" value="HTH_3"/>
    <property type="match status" value="1"/>
</dbReference>
<dbReference type="Gene3D" id="1.10.260.40">
    <property type="entry name" value="lambda repressor-like DNA-binding domains"/>
    <property type="match status" value="1"/>
</dbReference>
<reference evidence="2" key="1">
    <citation type="submission" date="2020-10" db="EMBL/GenBank/DDBJ databases">
        <title>Sequencing the genomes of 1000 actinobacteria strains.</title>
        <authorList>
            <person name="Klenk H.-P."/>
        </authorList>
    </citation>
    <scope>NUCLEOTIDE SEQUENCE</scope>
    <source>
        <strain evidence="2">DSM 46832</strain>
    </source>
</reference>
<dbReference type="CDD" id="cd00093">
    <property type="entry name" value="HTH_XRE"/>
    <property type="match status" value="1"/>
</dbReference>
<dbReference type="SMART" id="SM00530">
    <property type="entry name" value="HTH_XRE"/>
    <property type="match status" value="1"/>
</dbReference>
<organism evidence="2 3">
    <name type="scientific">Plantactinospora soyae</name>
    <dbReference type="NCBI Taxonomy" id="1544732"/>
    <lineage>
        <taxon>Bacteria</taxon>
        <taxon>Bacillati</taxon>
        <taxon>Actinomycetota</taxon>
        <taxon>Actinomycetes</taxon>
        <taxon>Micromonosporales</taxon>
        <taxon>Micromonosporaceae</taxon>
        <taxon>Plantactinospora</taxon>
    </lineage>
</organism>
<dbReference type="PROSITE" id="PS50943">
    <property type="entry name" value="HTH_CROC1"/>
    <property type="match status" value="1"/>
</dbReference>
<dbReference type="InterPro" id="IPR001387">
    <property type="entry name" value="Cro/C1-type_HTH"/>
</dbReference>
<dbReference type="InterPro" id="IPR010982">
    <property type="entry name" value="Lambda_DNA-bd_dom_sf"/>
</dbReference>
<comment type="caution">
    <text evidence="2">The sequence shown here is derived from an EMBL/GenBank/DDBJ whole genome shotgun (WGS) entry which is preliminary data.</text>
</comment>
<evidence type="ECO:0000313" key="3">
    <source>
        <dbReference type="Proteomes" id="UP000649753"/>
    </source>
</evidence>
<feature type="domain" description="HTH cro/C1-type" evidence="1">
    <location>
        <begin position="28"/>
        <end position="83"/>
    </location>
</feature>
<name>A0A927MAC8_9ACTN</name>
<dbReference type="Proteomes" id="UP000649753">
    <property type="component" value="Unassembled WGS sequence"/>
</dbReference>